<dbReference type="AlphaFoldDB" id="B9FVR7"/>
<sequence>MSVVILDLDESTVRGFVADDDAFGRSVDARFEALDANGDGVLSLAGEGWDDAVEPQSSCAPSSSLHGV</sequence>
<dbReference type="EMBL" id="CM000144">
    <property type="protein sequence ID" value="EEE66654.1"/>
    <property type="molecule type" value="Genomic_DNA"/>
</dbReference>
<reference evidence="1" key="1">
    <citation type="journal article" date="2005" name="PLoS Biol.">
        <title>The genomes of Oryza sativa: a history of duplications.</title>
        <authorList>
            <person name="Yu J."/>
            <person name="Wang J."/>
            <person name="Lin W."/>
            <person name="Li S."/>
            <person name="Li H."/>
            <person name="Zhou J."/>
            <person name="Ni P."/>
            <person name="Dong W."/>
            <person name="Hu S."/>
            <person name="Zeng C."/>
            <person name="Zhang J."/>
            <person name="Zhang Y."/>
            <person name="Li R."/>
            <person name="Xu Z."/>
            <person name="Li S."/>
            <person name="Li X."/>
            <person name="Zheng H."/>
            <person name="Cong L."/>
            <person name="Lin L."/>
            <person name="Yin J."/>
            <person name="Geng J."/>
            <person name="Li G."/>
            <person name="Shi J."/>
            <person name="Liu J."/>
            <person name="Lv H."/>
            <person name="Li J."/>
            <person name="Wang J."/>
            <person name="Deng Y."/>
            <person name="Ran L."/>
            <person name="Shi X."/>
            <person name="Wang X."/>
            <person name="Wu Q."/>
            <person name="Li C."/>
            <person name="Ren X."/>
            <person name="Wang J."/>
            <person name="Wang X."/>
            <person name="Li D."/>
            <person name="Liu D."/>
            <person name="Zhang X."/>
            <person name="Ji Z."/>
            <person name="Zhao W."/>
            <person name="Sun Y."/>
            <person name="Zhang Z."/>
            <person name="Bao J."/>
            <person name="Han Y."/>
            <person name="Dong L."/>
            <person name="Ji J."/>
            <person name="Chen P."/>
            <person name="Wu S."/>
            <person name="Liu J."/>
            <person name="Xiao Y."/>
            <person name="Bu D."/>
            <person name="Tan J."/>
            <person name="Yang L."/>
            <person name="Ye C."/>
            <person name="Zhang J."/>
            <person name="Xu J."/>
            <person name="Zhou Y."/>
            <person name="Yu Y."/>
            <person name="Zhang B."/>
            <person name="Zhuang S."/>
            <person name="Wei H."/>
            <person name="Liu B."/>
            <person name="Lei M."/>
            <person name="Yu H."/>
            <person name="Li Y."/>
            <person name="Xu H."/>
            <person name="Wei S."/>
            <person name="He X."/>
            <person name="Fang L."/>
            <person name="Zhang Z."/>
            <person name="Zhang Y."/>
            <person name="Huang X."/>
            <person name="Su Z."/>
            <person name="Tong W."/>
            <person name="Li J."/>
            <person name="Tong Z."/>
            <person name="Li S."/>
            <person name="Ye J."/>
            <person name="Wang L."/>
            <person name="Fang L."/>
            <person name="Lei T."/>
            <person name="Chen C."/>
            <person name="Chen H."/>
            <person name="Xu Z."/>
            <person name="Li H."/>
            <person name="Huang H."/>
            <person name="Zhang F."/>
            <person name="Xu H."/>
            <person name="Li N."/>
            <person name="Zhao C."/>
            <person name="Li S."/>
            <person name="Dong L."/>
            <person name="Huang Y."/>
            <person name="Li L."/>
            <person name="Xi Y."/>
            <person name="Qi Q."/>
            <person name="Li W."/>
            <person name="Zhang B."/>
            <person name="Hu W."/>
            <person name="Zhang Y."/>
            <person name="Tian X."/>
            <person name="Jiao Y."/>
            <person name="Liang X."/>
            <person name="Jin J."/>
            <person name="Gao L."/>
            <person name="Zheng W."/>
            <person name="Hao B."/>
            <person name="Liu S."/>
            <person name="Wang W."/>
            <person name="Yuan L."/>
            <person name="Cao M."/>
            <person name="McDermott J."/>
            <person name="Samudrala R."/>
            <person name="Wang J."/>
            <person name="Wong G.K."/>
            <person name="Yang H."/>
        </authorList>
    </citation>
    <scope>NUCLEOTIDE SEQUENCE [LARGE SCALE GENOMIC DNA]</scope>
</reference>
<reference evidence="1" key="2">
    <citation type="submission" date="2008-12" db="EMBL/GenBank/DDBJ databases">
        <title>Improved gene annotation of the rice (Oryza sativa) genomes.</title>
        <authorList>
            <person name="Wang J."/>
            <person name="Li R."/>
            <person name="Fan W."/>
            <person name="Huang Q."/>
            <person name="Zhang J."/>
            <person name="Zhou Y."/>
            <person name="Hu Y."/>
            <person name="Zi S."/>
            <person name="Li J."/>
            <person name="Ni P."/>
            <person name="Zheng H."/>
            <person name="Zhang Y."/>
            <person name="Zhao M."/>
            <person name="Hao Q."/>
            <person name="McDermott J."/>
            <person name="Samudrala R."/>
            <person name="Kristiansen K."/>
            <person name="Wong G.K.-S."/>
        </authorList>
    </citation>
    <scope>NUCLEOTIDE SEQUENCE</scope>
</reference>
<evidence type="ECO:0000313" key="1">
    <source>
        <dbReference type="EMBL" id="EEE66654.1"/>
    </source>
</evidence>
<gene>
    <name evidence="1" type="ORF">OsJ_23276</name>
</gene>
<organism evidence="1">
    <name type="scientific">Oryza sativa subsp. japonica</name>
    <name type="common">Rice</name>
    <dbReference type="NCBI Taxonomy" id="39947"/>
    <lineage>
        <taxon>Eukaryota</taxon>
        <taxon>Viridiplantae</taxon>
        <taxon>Streptophyta</taxon>
        <taxon>Embryophyta</taxon>
        <taxon>Tracheophyta</taxon>
        <taxon>Spermatophyta</taxon>
        <taxon>Magnoliopsida</taxon>
        <taxon>Liliopsida</taxon>
        <taxon>Poales</taxon>
        <taxon>Poaceae</taxon>
        <taxon>BOP clade</taxon>
        <taxon>Oryzoideae</taxon>
        <taxon>Oryzeae</taxon>
        <taxon>Oryzinae</taxon>
        <taxon>Oryza</taxon>
        <taxon>Oryza sativa</taxon>
    </lineage>
</organism>
<dbReference type="Proteomes" id="UP000007752">
    <property type="component" value="Chromosome 7"/>
</dbReference>
<protein>
    <recommendedName>
        <fullName evidence="2">EF-hand domain-containing protein</fullName>
    </recommendedName>
</protein>
<accession>B9FVR7</accession>
<proteinExistence type="predicted"/>
<evidence type="ECO:0008006" key="2">
    <source>
        <dbReference type="Google" id="ProtNLM"/>
    </source>
</evidence>
<name>B9FVR7_ORYSJ</name>